<protein>
    <submittedName>
        <fullName evidence="1">Uncharacterized protein</fullName>
    </submittedName>
</protein>
<name>A0ACC0GHA2_9ERIC</name>
<organism evidence="1 2">
    <name type="scientific">Camellia lanceoleosa</name>
    <dbReference type="NCBI Taxonomy" id="1840588"/>
    <lineage>
        <taxon>Eukaryota</taxon>
        <taxon>Viridiplantae</taxon>
        <taxon>Streptophyta</taxon>
        <taxon>Embryophyta</taxon>
        <taxon>Tracheophyta</taxon>
        <taxon>Spermatophyta</taxon>
        <taxon>Magnoliopsida</taxon>
        <taxon>eudicotyledons</taxon>
        <taxon>Gunneridae</taxon>
        <taxon>Pentapetalae</taxon>
        <taxon>asterids</taxon>
        <taxon>Ericales</taxon>
        <taxon>Theaceae</taxon>
        <taxon>Camellia</taxon>
    </lineage>
</organism>
<reference evidence="1 2" key="1">
    <citation type="journal article" date="2022" name="Plant J.">
        <title>Chromosome-level genome of Camellia lanceoleosa provides a valuable resource for understanding genome evolution and self-incompatibility.</title>
        <authorList>
            <person name="Gong W."/>
            <person name="Xiao S."/>
            <person name="Wang L."/>
            <person name="Liao Z."/>
            <person name="Chang Y."/>
            <person name="Mo W."/>
            <person name="Hu G."/>
            <person name="Li W."/>
            <person name="Zhao G."/>
            <person name="Zhu H."/>
            <person name="Hu X."/>
            <person name="Ji K."/>
            <person name="Xiang X."/>
            <person name="Song Q."/>
            <person name="Yuan D."/>
            <person name="Jin S."/>
            <person name="Zhang L."/>
        </authorList>
    </citation>
    <scope>NUCLEOTIDE SEQUENCE [LARGE SCALE GENOMIC DNA]</scope>
    <source>
        <strain evidence="1">SQ_2022a</strain>
    </source>
</reference>
<evidence type="ECO:0000313" key="1">
    <source>
        <dbReference type="EMBL" id="KAI7999908.1"/>
    </source>
</evidence>
<comment type="caution">
    <text evidence="1">The sequence shown here is derived from an EMBL/GenBank/DDBJ whole genome shotgun (WGS) entry which is preliminary data.</text>
</comment>
<gene>
    <name evidence="1" type="ORF">LOK49_LG09G00155</name>
</gene>
<evidence type="ECO:0000313" key="2">
    <source>
        <dbReference type="Proteomes" id="UP001060215"/>
    </source>
</evidence>
<dbReference type="Proteomes" id="UP001060215">
    <property type="component" value="Chromosome 8"/>
</dbReference>
<accession>A0ACC0GHA2</accession>
<dbReference type="EMBL" id="CM045765">
    <property type="protein sequence ID" value="KAI7999908.1"/>
    <property type="molecule type" value="Genomic_DNA"/>
</dbReference>
<sequence>MPPCPSRGGGRRGGTSFGTSSSSRGDTDSTLRTALLSGLKLFGEKYDFELLAKHDECERLTLQVSNPKGTSFGTSSSSRGDYGTSFGTSSSSRGDYGERIYKKFRKEVGKIRAKVGSELENEKVFKVSWERIGEDYSAESLRKLFEKFGEVDDVVIKSSKKRGNAFLFCDGN</sequence>
<proteinExistence type="predicted"/>
<keyword evidence="2" id="KW-1185">Reference proteome</keyword>